<reference evidence="1" key="1">
    <citation type="submission" date="2022-11" db="EMBL/GenBank/DDBJ databases">
        <authorList>
            <person name="Hyden B.L."/>
            <person name="Feng K."/>
            <person name="Yates T."/>
            <person name="Jawdy S."/>
            <person name="Smart L.B."/>
            <person name="Muchero W."/>
        </authorList>
    </citation>
    <scope>NUCLEOTIDE SEQUENCE</scope>
    <source>
        <tissue evidence="1">Shoot tip</tissue>
    </source>
</reference>
<accession>A0A9Q0X4I5</accession>
<dbReference type="AlphaFoldDB" id="A0A9Q0X4I5"/>
<proteinExistence type="predicted"/>
<reference evidence="1" key="2">
    <citation type="journal article" date="2023" name="Int. J. Mol. Sci.">
        <title>De Novo Assembly and Annotation of 11 Diverse Shrub Willow (Salix) Genomes Reveals Novel Gene Organization in Sex-Linked Regions.</title>
        <authorList>
            <person name="Hyden B."/>
            <person name="Feng K."/>
            <person name="Yates T.B."/>
            <person name="Jawdy S."/>
            <person name="Cereghino C."/>
            <person name="Smart L.B."/>
            <person name="Muchero W."/>
        </authorList>
    </citation>
    <scope>NUCLEOTIDE SEQUENCE</scope>
    <source>
        <tissue evidence="1">Shoot tip</tissue>
    </source>
</reference>
<gene>
    <name evidence="1" type="ORF">OIU74_002572</name>
</gene>
<comment type="caution">
    <text evidence="1">The sequence shown here is derived from an EMBL/GenBank/DDBJ whole genome shotgun (WGS) entry which is preliminary data.</text>
</comment>
<protein>
    <submittedName>
        <fullName evidence="1">Uncharacterized protein</fullName>
    </submittedName>
</protein>
<keyword evidence="2" id="KW-1185">Reference proteome</keyword>
<dbReference type="EMBL" id="JAPFFM010000001">
    <property type="protein sequence ID" value="KAJ6778816.1"/>
    <property type="molecule type" value="Genomic_DNA"/>
</dbReference>
<organism evidence="1 2">
    <name type="scientific">Salix koriyanagi</name>
    <dbReference type="NCBI Taxonomy" id="2511006"/>
    <lineage>
        <taxon>Eukaryota</taxon>
        <taxon>Viridiplantae</taxon>
        <taxon>Streptophyta</taxon>
        <taxon>Embryophyta</taxon>
        <taxon>Tracheophyta</taxon>
        <taxon>Spermatophyta</taxon>
        <taxon>Magnoliopsida</taxon>
        <taxon>eudicotyledons</taxon>
        <taxon>Gunneridae</taxon>
        <taxon>Pentapetalae</taxon>
        <taxon>rosids</taxon>
        <taxon>fabids</taxon>
        <taxon>Malpighiales</taxon>
        <taxon>Salicaceae</taxon>
        <taxon>Saliceae</taxon>
        <taxon>Salix</taxon>
    </lineage>
</organism>
<dbReference type="Proteomes" id="UP001151752">
    <property type="component" value="Chromosome 16"/>
</dbReference>
<sequence length="75" mass="8025">MDGEIGGMIRAVGATESGRLIMTGRMLVMAPVATGEHGMGKTESGQVLSVTCQDCSRQWSSKNPYGLPDLKQYFS</sequence>
<name>A0A9Q0X4I5_9ROSI</name>
<evidence type="ECO:0000313" key="2">
    <source>
        <dbReference type="Proteomes" id="UP001151752"/>
    </source>
</evidence>
<evidence type="ECO:0000313" key="1">
    <source>
        <dbReference type="EMBL" id="KAJ6778816.1"/>
    </source>
</evidence>